<comment type="cofactor">
    <cofactor evidence="2">
        <name>[4Fe-4S] cluster</name>
        <dbReference type="ChEBI" id="CHEBI:49883"/>
    </cofactor>
</comment>
<dbReference type="SMART" id="SM00387">
    <property type="entry name" value="HATPase_c"/>
    <property type="match status" value="1"/>
</dbReference>
<dbReference type="GO" id="GO:0016020">
    <property type="term" value="C:membrane"/>
    <property type="evidence" value="ECO:0007669"/>
    <property type="project" value="InterPro"/>
</dbReference>
<evidence type="ECO:0000313" key="20">
    <source>
        <dbReference type="Proteomes" id="UP000316628"/>
    </source>
</evidence>
<gene>
    <name evidence="19" type="ORF">FHX81_7262</name>
</gene>
<proteinExistence type="predicted"/>
<keyword evidence="17" id="KW-1133">Transmembrane helix</keyword>
<evidence type="ECO:0000256" key="16">
    <source>
        <dbReference type="SAM" id="MobiDB-lite"/>
    </source>
</evidence>
<dbReference type="Pfam" id="PF07730">
    <property type="entry name" value="HisKA_3"/>
    <property type="match status" value="1"/>
</dbReference>
<dbReference type="InterPro" id="IPR005467">
    <property type="entry name" value="His_kinase_dom"/>
</dbReference>
<evidence type="ECO:0000256" key="10">
    <source>
        <dbReference type="ARBA" id="ARBA00022777"/>
    </source>
</evidence>
<dbReference type="SUPFAM" id="SSF55874">
    <property type="entry name" value="ATPase domain of HSP90 chaperone/DNA topoisomerase II/histidine kinase"/>
    <property type="match status" value="1"/>
</dbReference>
<dbReference type="PRINTS" id="PR00344">
    <property type="entry name" value="BCTRLSENSOR"/>
</dbReference>
<evidence type="ECO:0000256" key="12">
    <source>
        <dbReference type="ARBA" id="ARBA00023012"/>
    </source>
</evidence>
<dbReference type="InterPro" id="IPR050482">
    <property type="entry name" value="Sensor_HK_TwoCompSys"/>
</dbReference>
<dbReference type="InterPro" id="IPR036890">
    <property type="entry name" value="HATPase_C_sf"/>
</dbReference>
<comment type="catalytic activity">
    <reaction evidence="1">
        <text>ATP + protein L-histidine = ADP + protein N-phospho-L-histidine.</text>
        <dbReference type="EC" id="2.7.13.3"/>
    </reaction>
</comment>
<feature type="domain" description="Histidine kinase" evidence="18">
    <location>
        <begin position="269"/>
        <end position="359"/>
    </location>
</feature>
<feature type="transmembrane region" description="Helical" evidence="17">
    <location>
        <begin position="95"/>
        <end position="117"/>
    </location>
</feature>
<dbReference type="GO" id="GO:0051539">
    <property type="term" value="F:4 iron, 4 sulfur cluster binding"/>
    <property type="evidence" value="ECO:0007669"/>
    <property type="project" value="UniProtKB-KW"/>
</dbReference>
<dbReference type="InterPro" id="IPR004358">
    <property type="entry name" value="Sig_transdc_His_kin-like_C"/>
</dbReference>
<dbReference type="PANTHER" id="PTHR24421">
    <property type="entry name" value="NITRATE/NITRITE SENSOR PROTEIN NARX-RELATED"/>
    <property type="match status" value="1"/>
</dbReference>
<name>A0A543JPR1_9PSEU</name>
<dbReference type="GO" id="GO:0046983">
    <property type="term" value="F:protein dimerization activity"/>
    <property type="evidence" value="ECO:0007669"/>
    <property type="project" value="InterPro"/>
</dbReference>
<evidence type="ECO:0000256" key="9">
    <source>
        <dbReference type="ARBA" id="ARBA00022723"/>
    </source>
</evidence>
<dbReference type="InterPro" id="IPR017205">
    <property type="entry name" value="Sig_transdc_His_kinase_ChrS"/>
</dbReference>
<evidence type="ECO:0000256" key="6">
    <source>
        <dbReference type="ARBA" id="ARBA00022485"/>
    </source>
</evidence>
<evidence type="ECO:0000313" key="19">
    <source>
        <dbReference type="EMBL" id="TQM84803.1"/>
    </source>
</evidence>
<feature type="region of interest" description="Disordered" evidence="16">
    <location>
        <begin position="1"/>
        <end position="30"/>
    </location>
</feature>
<comment type="subcellular location">
    <subcellularLocation>
        <location evidence="3">Cytoplasm</location>
    </subcellularLocation>
</comment>
<evidence type="ECO:0000256" key="8">
    <source>
        <dbReference type="ARBA" id="ARBA00022679"/>
    </source>
</evidence>
<dbReference type="PROSITE" id="PS50109">
    <property type="entry name" value="HIS_KIN"/>
    <property type="match status" value="1"/>
</dbReference>
<protein>
    <recommendedName>
        <fullName evidence="5">Oxygen sensor histidine kinase NreB</fullName>
        <ecNumber evidence="4">2.7.13.3</ecNumber>
    </recommendedName>
    <alternativeName>
        <fullName evidence="15">Nitrogen regulation protein B</fullName>
    </alternativeName>
</protein>
<dbReference type="PANTHER" id="PTHR24421:SF62">
    <property type="entry name" value="SENSORY TRANSDUCTION HISTIDINE KINASE"/>
    <property type="match status" value="1"/>
</dbReference>
<feature type="transmembrane region" description="Helical" evidence="17">
    <location>
        <begin position="129"/>
        <end position="147"/>
    </location>
</feature>
<keyword evidence="17" id="KW-0472">Membrane</keyword>
<organism evidence="19 20">
    <name type="scientific">Saccharothrix saharensis</name>
    <dbReference type="NCBI Taxonomy" id="571190"/>
    <lineage>
        <taxon>Bacteria</taxon>
        <taxon>Bacillati</taxon>
        <taxon>Actinomycetota</taxon>
        <taxon>Actinomycetes</taxon>
        <taxon>Pseudonocardiales</taxon>
        <taxon>Pseudonocardiaceae</taxon>
        <taxon>Saccharothrix</taxon>
    </lineage>
</organism>
<evidence type="ECO:0000256" key="5">
    <source>
        <dbReference type="ARBA" id="ARBA00017322"/>
    </source>
</evidence>
<dbReference type="Pfam" id="PF02518">
    <property type="entry name" value="HATPase_c"/>
    <property type="match status" value="1"/>
</dbReference>
<dbReference type="CDD" id="cd16917">
    <property type="entry name" value="HATPase_UhpB-NarQ-NarX-like"/>
    <property type="match status" value="1"/>
</dbReference>
<keyword evidence="7" id="KW-0963">Cytoplasm</keyword>
<dbReference type="PIRSF" id="PIRSF037434">
    <property type="entry name" value="STHK_ChrS"/>
    <property type="match status" value="1"/>
</dbReference>
<evidence type="ECO:0000256" key="3">
    <source>
        <dbReference type="ARBA" id="ARBA00004496"/>
    </source>
</evidence>
<dbReference type="GO" id="GO:0046872">
    <property type="term" value="F:metal ion binding"/>
    <property type="evidence" value="ECO:0007669"/>
    <property type="project" value="UniProtKB-KW"/>
</dbReference>
<evidence type="ECO:0000256" key="2">
    <source>
        <dbReference type="ARBA" id="ARBA00001966"/>
    </source>
</evidence>
<keyword evidence="12" id="KW-0902">Two-component regulatory system</keyword>
<sequence>MSGSSLAPRTGADLVVPVDPGSTHRLTPDAGSRPRVGPVWLHRAMHAGFYVLLTASAARYVAYHGVAPAVLVTAAVLGAAYPVGVRWTAALPAVLALWLALVWLAPSFGWCAIPLFFQCLRQLRPRPAVPLAAVLTAAVVLAQVRLADAVEPSLVLGPVGVAVITAAVFFDRRRLLRRAGALEERQRLAREIHDTLAQGLSSITLLLELGDTDRAREVAKENLAEARRFVRDLSPLQGRTLTDALRALCDRVGVEGEPYPLPVPVEVALLRVAQGALANVREHAGATTAVITLTYLGDAVTLDVCDDGRGFDPAAIRPEPGRGYGLDAIRDRVAELGGTMTVESAPGEGTALAVSVPTP</sequence>
<evidence type="ECO:0000256" key="7">
    <source>
        <dbReference type="ARBA" id="ARBA00022490"/>
    </source>
</evidence>
<evidence type="ECO:0000256" key="1">
    <source>
        <dbReference type="ARBA" id="ARBA00000085"/>
    </source>
</evidence>
<keyword evidence="8" id="KW-0808">Transferase</keyword>
<evidence type="ECO:0000256" key="15">
    <source>
        <dbReference type="ARBA" id="ARBA00030800"/>
    </source>
</evidence>
<keyword evidence="11" id="KW-0408">Iron</keyword>
<keyword evidence="17" id="KW-0812">Transmembrane</keyword>
<feature type="transmembrane region" description="Helical" evidence="17">
    <location>
        <begin position="69"/>
        <end position="89"/>
    </location>
</feature>
<dbReference type="EC" id="2.7.13.3" evidence="4"/>
<reference evidence="19 20" key="1">
    <citation type="submission" date="2019-06" db="EMBL/GenBank/DDBJ databases">
        <title>Sequencing the genomes of 1000 actinobacteria strains.</title>
        <authorList>
            <person name="Klenk H.-P."/>
        </authorList>
    </citation>
    <scope>NUCLEOTIDE SEQUENCE [LARGE SCALE GENOMIC DNA]</scope>
    <source>
        <strain evidence="19 20">DSM 45456</strain>
    </source>
</reference>
<dbReference type="Gene3D" id="3.30.565.10">
    <property type="entry name" value="Histidine kinase-like ATPase, C-terminal domain"/>
    <property type="match status" value="1"/>
</dbReference>
<dbReference type="EMBL" id="VFPP01000001">
    <property type="protein sequence ID" value="TQM84803.1"/>
    <property type="molecule type" value="Genomic_DNA"/>
</dbReference>
<comment type="function">
    <text evidence="14">Member of the two-component regulatory system NreB/NreC involved in the control of dissimilatory nitrate/nitrite reduction in response to oxygen. NreB functions as a direct oxygen sensor histidine kinase which is autophosphorylated, in the absence of oxygen, probably at the conserved histidine residue, and transfers its phosphate group probably to a conserved aspartate residue of NreC. NreB/NreC activates the expression of the nitrate (narGHJI) and nitrite (nir) reductase operons, as well as the putative nitrate transporter gene narT.</text>
</comment>
<keyword evidence="20" id="KW-1185">Reference proteome</keyword>
<keyword evidence="13" id="KW-0411">Iron-sulfur</keyword>
<evidence type="ECO:0000256" key="11">
    <source>
        <dbReference type="ARBA" id="ARBA00023004"/>
    </source>
</evidence>
<keyword evidence="9" id="KW-0479">Metal-binding</keyword>
<keyword evidence="10 19" id="KW-0418">Kinase</keyword>
<feature type="transmembrane region" description="Helical" evidence="17">
    <location>
        <begin position="153"/>
        <end position="170"/>
    </location>
</feature>
<dbReference type="GO" id="GO:0005737">
    <property type="term" value="C:cytoplasm"/>
    <property type="evidence" value="ECO:0007669"/>
    <property type="project" value="UniProtKB-SubCell"/>
</dbReference>
<comment type="caution">
    <text evidence="19">The sequence shown here is derived from an EMBL/GenBank/DDBJ whole genome shotgun (WGS) entry which is preliminary data.</text>
</comment>
<dbReference type="Gene3D" id="1.20.5.1930">
    <property type="match status" value="1"/>
</dbReference>
<evidence type="ECO:0000256" key="17">
    <source>
        <dbReference type="SAM" id="Phobius"/>
    </source>
</evidence>
<evidence type="ECO:0000256" key="14">
    <source>
        <dbReference type="ARBA" id="ARBA00024827"/>
    </source>
</evidence>
<evidence type="ECO:0000256" key="13">
    <source>
        <dbReference type="ARBA" id="ARBA00023014"/>
    </source>
</evidence>
<dbReference type="InterPro" id="IPR011712">
    <property type="entry name" value="Sig_transdc_His_kin_sub3_dim/P"/>
</dbReference>
<evidence type="ECO:0000259" key="18">
    <source>
        <dbReference type="PROSITE" id="PS50109"/>
    </source>
</evidence>
<accession>A0A543JPR1</accession>
<dbReference type="InterPro" id="IPR003594">
    <property type="entry name" value="HATPase_dom"/>
</dbReference>
<dbReference type="GO" id="GO:0000155">
    <property type="term" value="F:phosphorelay sensor kinase activity"/>
    <property type="evidence" value="ECO:0007669"/>
    <property type="project" value="InterPro"/>
</dbReference>
<keyword evidence="6" id="KW-0004">4Fe-4S</keyword>
<evidence type="ECO:0000256" key="4">
    <source>
        <dbReference type="ARBA" id="ARBA00012438"/>
    </source>
</evidence>
<dbReference type="Proteomes" id="UP000316628">
    <property type="component" value="Unassembled WGS sequence"/>
</dbReference>
<dbReference type="AlphaFoldDB" id="A0A543JPR1"/>